<feature type="transmembrane region" description="Helical" evidence="17">
    <location>
        <begin position="142"/>
        <end position="159"/>
    </location>
</feature>
<evidence type="ECO:0000256" key="7">
    <source>
        <dbReference type="ARBA" id="ARBA00022676"/>
    </source>
</evidence>
<dbReference type="PANTHER" id="PTHR13872:SF1">
    <property type="entry name" value="DOLICHYL-DIPHOSPHOOLIGOSACCHARIDE--PROTEIN GLYCOSYLTRANSFERASE SUBUNIT STT3B"/>
    <property type="match status" value="1"/>
</dbReference>
<evidence type="ECO:0000256" key="9">
    <source>
        <dbReference type="ARBA" id="ARBA00022692"/>
    </source>
</evidence>
<feature type="transmembrane region" description="Helical" evidence="17">
    <location>
        <begin position="166"/>
        <end position="199"/>
    </location>
</feature>
<keyword evidence="14" id="KW-0464">Manganese</keyword>
<dbReference type="EMBL" id="CP014854">
    <property type="protein sequence ID" value="ASI98124.1"/>
    <property type="molecule type" value="Genomic_DNA"/>
</dbReference>
<dbReference type="UniPathway" id="UPA00378"/>
<dbReference type="GO" id="GO:0005886">
    <property type="term" value="C:plasma membrane"/>
    <property type="evidence" value="ECO:0007669"/>
    <property type="project" value="UniProtKB-SubCell"/>
</dbReference>
<keyword evidence="11" id="KW-0460">Magnesium</keyword>
<evidence type="ECO:0000259" key="18">
    <source>
        <dbReference type="Pfam" id="PF13231"/>
    </source>
</evidence>
<evidence type="ECO:0000256" key="16">
    <source>
        <dbReference type="ARBA" id="ARBA00034066"/>
    </source>
</evidence>
<feature type="transmembrane region" description="Helical" evidence="17">
    <location>
        <begin position="273"/>
        <end position="292"/>
    </location>
</feature>
<feature type="transmembrane region" description="Helical" evidence="17">
    <location>
        <begin position="248"/>
        <end position="267"/>
    </location>
</feature>
<protein>
    <recommendedName>
        <fullName evidence="6">dolichyl-phosphooligosaccharide-protein glycotransferase</fullName>
        <ecNumber evidence="6">2.4.99.21</ecNumber>
    </recommendedName>
    <alternativeName>
        <fullName evidence="15">Oligosaccharyl transferase</fullName>
    </alternativeName>
</protein>
<keyword evidence="9 17" id="KW-0812">Transmembrane</keyword>
<gene>
    <name evidence="19" type="ORF">A3L02_00350</name>
</gene>
<dbReference type="GO" id="GO:0046872">
    <property type="term" value="F:metal ion binding"/>
    <property type="evidence" value="ECO:0007669"/>
    <property type="project" value="UniProtKB-KW"/>
</dbReference>
<dbReference type="InterPro" id="IPR008930">
    <property type="entry name" value="Terpenoid_cyclase/PrenylTrfase"/>
</dbReference>
<comment type="subcellular location">
    <subcellularLocation>
        <location evidence="3">Cell membrane</location>
        <topology evidence="3">Multi-pass membrane protein</topology>
    </subcellularLocation>
</comment>
<keyword evidence="10" id="KW-0479">Metal-binding</keyword>
<dbReference type="InterPro" id="IPR038731">
    <property type="entry name" value="RgtA/B/C-like"/>
</dbReference>
<dbReference type="GeneID" id="33323154"/>
<evidence type="ECO:0000256" key="3">
    <source>
        <dbReference type="ARBA" id="ARBA00004651"/>
    </source>
</evidence>
<dbReference type="PANTHER" id="PTHR13872">
    <property type="entry name" value="DOLICHYL-DIPHOSPHOOLIGOSACCHARIDE--PROTEIN GLYCOSYLTRANSFERASE SUBUNIT"/>
    <property type="match status" value="1"/>
</dbReference>
<evidence type="ECO:0000313" key="20">
    <source>
        <dbReference type="Proteomes" id="UP000197156"/>
    </source>
</evidence>
<keyword evidence="13 17" id="KW-0472">Membrane</keyword>
<dbReference type="RefSeq" id="WP_088862100.1">
    <property type="nucleotide sequence ID" value="NZ_CP014854.1"/>
</dbReference>
<dbReference type="GO" id="GO:0004576">
    <property type="term" value="F:oligosaccharyl transferase activity"/>
    <property type="evidence" value="ECO:0007669"/>
    <property type="project" value="InterPro"/>
</dbReference>
<keyword evidence="7" id="KW-0328">Glycosyltransferase</keyword>
<feature type="transmembrane region" description="Helical" evidence="17">
    <location>
        <begin position="211"/>
        <end position="236"/>
    </location>
</feature>
<evidence type="ECO:0000313" key="19">
    <source>
        <dbReference type="EMBL" id="ASI98124.1"/>
    </source>
</evidence>
<evidence type="ECO:0000256" key="14">
    <source>
        <dbReference type="ARBA" id="ARBA00023211"/>
    </source>
</evidence>
<feature type="domain" description="Glycosyltransferase RgtA/B/C/D-like" evidence="18">
    <location>
        <begin position="69"/>
        <end position="220"/>
    </location>
</feature>
<evidence type="ECO:0000256" key="6">
    <source>
        <dbReference type="ARBA" id="ARBA00012602"/>
    </source>
</evidence>
<comment type="pathway">
    <text evidence="4">Protein modification; protein glycosylation.</text>
</comment>
<dbReference type="Gene3D" id="1.50.10.20">
    <property type="match status" value="1"/>
</dbReference>
<evidence type="ECO:0000256" key="12">
    <source>
        <dbReference type="ARBA" id="ARBA00022989"/>
    </source>
</evidence>
<name>A0A218NZK6_THECE</name>
<evidence type="ECO:0000256" key="8">
    <source>
        <dbReference type="ARBA" id="ARBA00022679"/>
    </source>
</evidence>
<evidence type="ECO:0000256" key="4">
    <source>
        <dbReference type="ARBA" id="ARBA00004922"/>
    </source>
</evidence>
<dbReference type="EC" id="2.4.99.21" evidence="6"/>
<dbReference type="InterPro" id="IPR003674">
    <property type="entry name" value="Oligo_trans_STT3"/>
</dbReference>
<keyword evidence="12 17" id="KW-1133">Transmembrane helix</keyword>
<organism evidence="19 20">
    <name type="scientific">Thermococcus celer Vu 13 = JCM 8558</name>
    <dbReference type="NCBI Taxonomy" id="1293037"/>
    <lineage>
        <taxon>Archaea</taxon>
        <taxon>Methanobacteriati</taxon>
        <taxon>Methanobacteriota</taxon>
        <taxon>Thermococci</taxon>
        <taxon>Thermococcales</taxon>
        <taxon>Thermococcaceae</taxon>
        <taxon>Thermococcus</taxon>
    </lineage>
</organism>
<evidence type="ECO:0000256" key="10">
    <source>
        <dbReference type="ARBA" id="ARBA00022723"/>
    </source>
</evidence>
<dbReference type="AlphaFoldDB" id="A0A218NZK6"/>
<evidence type="ECO:0000256" key="13">
    <source>
        <dbReference type="ARBA" id="ARBA00023136"/>
    </source>
</evidence>
<evidence type="ECO:0000256" key="5">
    <source>
        <dbReference type="ARBA" id="ARBA00010810"/>
    </source>
</evidence>
<dbReference type="OrthoDB" id="82393at2157"/>
<sequence>MSTRVEKLYLPLLLIASFIIRLTPHRTLLLAAYDEYLHKDITLRLVERGMSAISKDIPSLLGLKAYSYPPLFHILGAIVYKLFPSDYVFFILPAIYGTIAVFGFYLAFKELVEDGKRALLATALLAFAPNFIYRTSLYIPENLGLVMFSFGLLFLIKLLKTGRSRYLMALGLLLGVYMLTHRGWIFFVMAATLIVFAYLWPVVKRNLHYFLAFLILAYVAYLKVGFINSLVADFFLRLQKTEVSFLGYFKWIGVVQLVFGALGTRYYLEKDPIRRGFALWAWAFILAGGISFRFRDPYATIPLAAMSSEFLMDEVFPRVALFLRKSFEDLRGFGAGWIMELTAKKGLATVIIVLTLLVPLAQGTYGAFNYITPPTVSDREAYQWIAENTSENATILVWWDMGYLLIGNTHRKDVVIWKKVYQGFFGEAPTAMQASRAYGDHVVMFSSSQRERVYFLMRKYNVSYVFVDRRRLGYGLIRYGLMEYAPYDTHFKLEFCNGNAQIYRFVPEPPIKPGKPFVLDHTGTYGPLVEFLEKFWTGYNYADFDDRYKAYFNLNAWMVDLYMNIYNRTGDDAFRERAEWLLQWLAYKQMDNGAFPWGVPPNDFTLYTAYTLEPLRDISFEGKEKSIELLKSREREDYFMTTPKDKRGSLVVNAMLLPIYRELGILNETTERNVLAKILDEQREDGSWNDNVGTTVAIASGLARYYQLTGNETVLESIKNAAGWLMKQQDENGKLKAERYDYAYSRSTYAQMLYIYHVAGFSGEENKTVKFIFDTFNPNKEVHPLDAVLAIYRYLSYAYGQGKALDMTNELLSLHPLVRFD</sequence>
<dbReference type="Gene3D" id="3.40.50.12610">
    <property type="match status" value="1"/>
</dbReference>
<comment type="cofactor">
    <cofactor evidence="1">
        <name>Mn(2+)</name>
        <dbReference type="ChEBI" id="CHEBI:29035"/>
    </cofactor>
</comment>
<evidence type="ECO:0000256" key="11">
    <source>
        <dbReference type="ARBA" id="ARBA00022842"/>
    </source>
</evidence>
<dbReference type="KEGG" id="tce:A3L02_00350"/>
<comment type="catalytic activity">
    <reaction evidence="16">
        <text>an archaeal dolichyl phosphooligosaccharide + [protein]-L-asparagine = an archaeal dolichyl phosphate + a glycoprotein with the oligosaccharide chain attached by N-beta-D-glycosyl linkage to a protein L-asparagine.</text>
        <dbReference type="EC" id="2.4.99.21"/>
    </reaction>
</comment>
<keyword evidence="20" id="KW-1185">Reference proteome</keyword>
<dbReference type="Pfam" id="PF13231">
    <property type="entry name" value="PMT_2"/>
    <property type="match status" value="1"/>
</dbReference>
<evidence type="ECO:0000256" key="2">
    <source>
        <dbReference type="ARBA" id="ARBA00001946"/>
    </source>
</evidence>
<evidence type="ECO:0000256" key="1">
    <source>
        <dbReference type="ARBA" id="ARBA00001936"/>
    </source>
</evidence>
<reference evidence="19 20" key="1">
    <citation type="submission" date="2016-03" db="EMBL/GenBank/DDBJ databases">
        <title>Complete genome sequence of Thermococcus celer.</title>
        <authorList>
            <person name="Oger P.M."/>
        </authorList>
    </citation>
    <scope>NUCLEOTIDE SEQUENCE [LARGE SCALE GENOMIC DNA]</scope>
    <source>
        <strain evidence="19 20">Vu 13</strain>
    </source>
</reference>
<dbReference type="Proteomes" id="UP000197156">
    <property type="component" value="Chromosome"/>
</dbReference>
<comment type="similarity">
    <text evidence="5">Belongs to the STT3 family.</text>
</comment>
<evidence type="ECO:0000256" key="15">
    <source>
        <dbReference type="ARBA" id="ARBA00030679"/>
    </source>
</evidence>
<feature type="transmembrane region" description="Helical" evidence="17">
    <location>
        <begin position="87"/>
        <end position="106"/>
    </location>
</feature>
<proteinExistence type="inferred from homology"/>
<dbReference type="SUPFAM" id="SSF48239">
    <property type="entry name" value="Terpenoid cyclases/Protein prenyltransferases"/>
    <property type="match status" value="1"/>
</dbReference>
<accession>A0A218NZK6</accession>
<keyword evidence="8" id="KW-0808">Transferase</keyword>
<evidence type="ECO:0000256" key="17">
    <source>
        <dbReference type="SAM" id="Phobius"/>
    </source>
</evidence>
<feature type="transmembrane region" description="Helical" evidence="17">
    <location>
        <begin position="347"/>
        <end position="368"/>
    </location>
</feature>
<comment type="cofactor">
    <cofactor evidence="2">
        <name>Mg(2+)</name>
        <dbReference type="ChEBI" id="CHEBI:18420"/>
    </cofactor>
</comment>